<feature type="region of interest" description="Disordered" evidence="1">
    <location>
        <begin position="1"/>
        <end position="39"/>
    </location>
</feature>
<feature type="compositionally biased region" description="Basic and acidic residues" evidence="1">
    <location>
        <begin position="26"/>
        <end position="36"/>
    </location>
</feature>
<dbReference type="RefSeq" id="WP_318600219.1">
    <property type="nucleotide sequence ID" value="NZ_JAWSTH010000101.1"/>
</dbReference>
<feature type="compositionally biased region" description="Basic and acidic residues" evidence="1">
    <location>
        <begin position="1"/>
        <end position="11"/>
    </location>
</feature>
<sequence>MTHEVGTEGRSRRGQAMSDPSSADPTVREPSCRDADLAPSTATKAEILARLIGSLDDGGPSATDILLAERRLDRQREDRKLGFDS</sequence>
<organism evidence="2 3">
    <name type="scientific">Conexibacter stalactiti</name>
    <dbReference type="NCBI Taxonomy" id="1940611"/>
    <lineage>
        <taxon>Bacteria</taxon>
        <taxon>Bacillati</taxon>
        <taxon>Actinomycetota</taxon>
        <taxon>Thermoleophilia</taxon>
        <taxon>Solirubrobacterales</taxon>
        <taxon>Conexibacteraceae</taxon>
        <taxon>Conexibacter</taxon>
    </lineage>
</organism>
<evidence type="ECO:0000256" key="1">
    <source>
        <dbReference type="SAM" id="MobiDB-lite"/>
    </source>
</evidence>
<name>A0ABU4I0A5_9ACTN</name>
<gene>
    <name evidence="2" type="ORF">R7226_25605</name>
</gene>
<reference evidence="2 3" key="2">
    <citation type="submission" date="2023-10" db="EMBL/GenBank/DDBJ databases">
        <authorList>
            <person name="Han X.F."/>
        </authorList>
    </citation>
    <scope>NUCLEOTIDE SEQUENCE [LARGE SCALE GENOMIC DNA]</scope>
    <source>
        <strain evidence="2 3">KCTC 39840</strain>
    </source>
</reference>
<evidence type="ECO:0000313" key="3">
    <source>
        <dbReference type="Proteomes" id="UP001284601"/>
    </source>
</evidence>
<protein>
    <submittedName>
        <fullName evidence="2">Uncharacterized protein</fullName>
    </submittedName>
</protein>
<dbReference type="Proteomes" id="UP001284601">
    <property type="component" value="Unassembled WGS sequence"/>
</dbReference>
<dbReference type="EMBL" id="JAWSTH010000101">
    <property type="protein sequence ID" value="MDW5597754.1"/>
    <property type="molecule type" value="Genomic_DNA"/>
</dbReference>
<keyword evidence="3" id="KW-1185">Reference proteome</keyword>
<evidence type="ECO:0000313" key="2">
    <source>
        <dbReference type="EMBL" id="MDW5597754.1"/>
    </source>
</evidence>
<proteinExistence type="predicted"/>
<accession>A0ABU4I0A5</accession>
<reference evidence="3" key="1">
    <citation type="submission" date="2023-07" db="EMBL/GenBank/DDBJ databases">
        <title>Conexibacter stalactiti sp. nov., isolated from stalactites in a lava cave and emended description of the genus Conexibacter.</title>
        <authorList>
            <person name="Lee S.D."/>
        </authorList>
    </citation>
    <scope>NUCLEOTIDE SEQUENCE [LARGE SCALE GENOMIC DNA]</scope>
    <source>
        <strain evidence="3">KCTC 39840</strain>
    </source>
</reference>
<comment type="caution">
    <text evidence="2">The sequence shown here is derived from an EMBL/GenBank/DDBJ whole genome shotgun (WGS) entry which is preliminary data.</text>
</comment>